<dbReference type="Proteomes" id="UP000177777">
    <property type="component" value="Unassembled WGS sequence"/>
</dbReference>
<organism evidence="1 2">
    <name type="scientific">Candidatus Nomurabacteria bacterium RIFCSPHIGHO2_02_FULL_41_18</name>
    <dbReference type="NCBI Taxonomy" id="1801754"/>
    <lineage>
        <taxon>Bacteria</taxon>
        <taxon>Candidatus Nomuraibacteriota</taxon>
    </lineage>
</organism>
<dbReference type="InterPro" id="IPR052022">
    <property type="entry name" value="26kDa_periplasmic_antigen"/>
</dbReference>
<dbReference type="InterPro" id="IPR007497">
    <property type="entry name" value="SIMPL/DUF541"/>
</dbReference>
<name>A0A1F6W625_9BACT</name>
<dbReference type="AlphaFoldDB" id="A0A1F6W625"/>
<dbReference type="PANTHER" id="PTHR34387:SF2">
    <property type="entry name" value="SLR1258 PROTEIN"/>
    <property type="match status" value="1"/>
</dbReference>
<protein>
    <recommendedName>
        <fullName evidence="3">SIMPL domain-containing protein</fullName>
    </recommendedName>
</protein>
<dbReference type="Gene3D" id="3.30.110.170">
    <property type="entry name" value="Protein of unknown function (DUF541), domain 1"/>
    <property type="match status" value="1"/>
</dbReference>
<dbReference type="EMBL" id="MFUE01000015">
    <property type="protein sequence ID" value="OGI77294.1"/>
    <property type="molecule type" value="Genomic_DNA"/>
</dbReference>
<comment type="caution">
    <text evidence="1">The sequence shown here is derived from an EMBL/GenBank/DDBJ whole genome shotgun (WGS) entry which is preliminary data.</text>
</comment>
<dbReference type="Gene3D" id="3.30.70.2970">
    <property type="entry name" value="Protein of unknown function (DUF541), domain 2"/>
    <property type="match status" value="1"/>
</dbReference>
<evidence type="ECO:0008006" key="3">
    <source>
        <dbReference type="Google" id="ProtNLM"/>
    </source>
</evidence>
<sequence length="273" mass="29507">MDNLIKEKSNLMKAGLVFVVILSAYFTVKALAEIKSYGRTSSLEISTITLSGHGEVIAVPDIATISFTISKVAKTAKEAQEAVAQVEQKALEFLRGNGVEDKDIKTENASVYPKYEWKRTPCPLSSSGTEMMIFPPCISDGKNVLLGYEANESITMKVRKVDDAGEIMQGLGAVGVSNLNGPNFAIDNEDGLKMEARKKAIEDARGKAKILAKDLGVRLGKIVSFSENGYDPYPVMYGKAMMAEDAASLPPAPELPKGENTISSDVSITYEIR</sequence>
<reference evidence="1 2" key="1">
    <citation type="journal article" date="2016" name="Nat. Commun.">
        <title>Thousands of microbial genomes shed light on interconnected biogeochemical processes in an aquifer system.</title>
        <authorList>
            <person name="Anantharaman K."/>
            <person name="Brown C.T."/>
            <person name="Hug L.A."/>
            <person name="Sharon I."/>
            <person name="Castelle C.J."/>
            <person name="Probst A.J."/>
            <person name="Thomas B.C."/>
            <person name="Singh A."/>
            <person name="Wilkins M.J."/>
            <person name="Karaoz U."/>
            <person name="Brodie E.L."/>
            <person name="Williams K.H."/>
            <person name="Hubbard S.S."/>
            <person name="Banfield J.F."/>
        </authorList>
    </citation>
    <scope>NUCLEOTIDE SEQUENCE [LARGE SCALE GENOMIC DNA]</scope>
</reference>
<accession>A0A1F6W625</accession>
<evidence type="ECO:0000313" key="1">
    <source>
        <dbReference type="EMBL" id="OGI77294.1"/>
    </source>
</evidence>
<dbReference type="STRING" id="1801754.A3D42_01935"/>
<gene>
    <name evidence="1" type="ORF">A3D42_01935</name>
</gene>
<evidence type="ECO:0000313" key="2">
    <source>
        <dbReference type="Proteomes" id="UP000177777"/>
    </source>
</evidence>
<dbReference type="Pfam" id="PF04402">
    <property type="entry name" value="SIMPL"/>
    <property type="match status" value="1"/>
</dbReference>
<proteinExistence type="predicted"/>
<dbReference type="GO" id="GO:0006974">
    <property type="term" value="P:DNA damage response"/>
    <property type="evidence" value="ECO:0007669"/>
    <property type="project" value="TreeGrafter"/>
</dbReference>
<dbReference type="PANTHER" id="PTHR34387">
    <property type="entry name" value="SLR1258 PROTEIN"/>
    <property type="match status" value="1"/>
</dbReference>